<feature type="domain" description="AB hydrolase-1" evidence="1">
    <location>
        <begin position="7"/>
        <end position="216"/>
    </location>
</feature>
<dbReference type="PANTHER" id="PTHR43798">
    <property type="entry name" value="MONOACYLGLYCEROL LIPASE"/>
    <property type="match status" value="1"/>
</dbReference>
<name>A0A7Y0E391_9PROT</name>
<dbReference type="Pfam" id="PF12697">
    <property type="entry name" value="Abhydrolase_6"/>
    <property type="match status" value="1"/>
</dbReference>
<dbReference type="InterPro" id="IPR029058">
    <property type="entry name" value="AB_hydrolase_fold"/>
</dbReference>
<reference evidence="2 3" key="1">
    <citation type="submission" date="2020-04" db="EMBL/GenBank/DDBJ databases">
        <title>Rhodospirillaceae bacterium KN72 isolated from deep sea.</title>
        <authorList>
            <person name="Zhang D.-C."/>
        </authorList>
    </citation>
    <scope>NUCLEOTIDE SEQUENCE [LARGE SCALE GENOMIC DNA]</scope>
    <source>
        <strain evidence="2 3">KN72</strain>
    </source>
</reference>
<keyword evidence="3" id="KW-1185">Reference proteome</keyword>
<dbReference type="EMBL" id="JABBNT010000005">
    <property type="protein sequence ID" value="NMM46391.1"/>
    <property type="molecule type" value="Genomic_DNA"/>
</dbReference>
<dbReference type="Proteomes" id="UP000539372">
    <property type="component" value="Unassembled WGS sequence"/>
</dbReference>
<sequence>MLHEGLGSVSMWRDFPAQVADATGAEVLVYSRYGYGKSTPCTTHPVGDRYMHREALEVLPELLDTLGIDKPVLLGHSDGGSIALIHAGGAGRPVAGVITLAAHVFNEDVCVASIEQAKTAFETTDLKDKLGRYHDDPESTFWLWNQAWLAPSFRHWNIEEYLHRITCPAMVIQGEDDEYGTQAQVEAITSQVAGEVEGCILPACRHSPHRDQTENVLNFIRGFMERPDISG</sequence>
<organism evidence="2 3">
    <name type="scientific">Pacificispira spongiicola</name>
    <dbReference type="NCBI Taxonomy" id="2729598"/>
    <lineage>
        <taxon>Bacteria</taxon>
        <taxon>Pseudomonadati</taxon>
        <taxon>Pseudomonadota</taxon>
        <taxon>Alphaproteobacteria</taxon>
        <taxon>Rhodospirillales</taxon>
        <taxon>Rhodospirillaceae</taxon>
        <taxon>Pacificispira</taxon>
    </lineage>
</organism>
<proteinExistence type="predicted"/>
<gene>
    <name evidence="2" type="ORF">HH303_18005</name>
</gene>
<evidence type="ECO:0000313" key="3">
    <source>
        <dbReference type="Proteomes" id="UP000539372"/>
    </source>
</evidence>
<protein>
    <submittedName>
        <fullName evidence="2">Alpha/beta hydrolase</fullName>
    </submittedName>
</protein>
<dbReference type="SUPFAM" id="SSF53474">
    <property type="entry name" value="alpha/beta-Hydrolases"/>
    <property type="match status" value="1"/>
</dbReference>
<dbReference type="Gene3D" id="3.40.50.1820">
    <property type="entry name" value="alpha/beta hydrolase"/>
    <property type="match status" value="1"/>
</dbReference>
<dbReference type="GO" id="GO:0016020">
    <property type="term" value="C:membrane"/>
    <property type="evidence" value="ECO:0007669"/>
    <property type="project" value="TreeGrafter"/>
</dbReference>
<dbReference type="InterPro" id="IPR050266">
    <property type="entry name" value="AB_hydrolase_sf"/>
</dbReference>
<evidence type="ECO:0000313" key="2">
    <source>
        <dbReference type="EMBL" id="NMM46391.1"/>
    </source>
</evidence>
<dbReference type="PANTHER" id="PTHR43798:SF33">
    <property type="entry name" value="HYDROLASE, PUTATIVE (AFU_ORTHOLOGUE AFUA_2G14860)-RELATED"/>
    <property type="match status" value="1"/>
</dbReference>
<dbReference type="GO" id="GO:0016787">
    <property type="term" value="F:hydrolase activity"/>
    <property type="evidence" value="ECO:0007669"/>
    <property type="project" value="UniProtKB-KW"/>
</dbReference>
<keyword evidence="2" id="KW-0378">Hydrolase</keyword>
<dbReference type="InterPro" id="IPR000073">
    <property type="entry name" value="AB_hydrolase_1"/>
</dbReference>
<comment type="caution">
    <text evidence="2">The sequence shown here is derived from an EMBL/GenBank/DDBJ whole genome shotgun (WGS) entry which is preliminary data.</text>
</comment>
<evidence type="ECO:0000259" key="1">
    <source>
        <dbReference type="Pfam" id="PF12697"/>
    </source>
</evidence>
<dbReference type="AlphaFoldDB" id="A0A7Y0E391"/>
<accession>A0A7Y0E391</accession>